<protein>
    <submittedName>
        <fullName evidence="1">Uncharacterized protein</fullName>
    </submittedName>
</protein>
<evidence type="ECO:0000313" key="1">
    <source>
        <dbReference type="EMBL" id="QHT11976.1"/>
    </source>
</evidence>
<dbReference type="AlphaFoldDB" id="A0A6C0D4L1"/>
<organism evidence="1">
    <name type="scientific">viral metagenome</name>
    <dbReference type="NCBI Taxonomy" id="1070528"/>
    <lineage>
        <taxon>unclassified sequences</taxon>
        <taxon>metagenomes</taxon>
        <taxon>organismal metagenomes</taxon>
    </lineage>
</organism>
<sequence>MASTSSKNTPGNYELEQWTYAQNLNYNTAAHYGRPVNTYLPGDGLLGGNVHRENFAKNSCDIESMLRGIGSTNLVTREEPVKGELYSLKSLSVIDRIPLMVPAPLKVEPNQRPLRE</sequence>
<accession>A0A6C0D4L1</accession>
<reference evidence="1" key="1">
    <citation type="journal article" date="2020" name="Nature">
        <title>Giant virus diversity and host interactions through global metagenomics.</title>
        <authorList>
            <person name="Schulz F."/>
            <person name="Roux S."/>
            <person name="Paez-Espino D."/>
            <person name="Jungbluth S."/>
            <person name="Walsh D.A."/>
            <person name="Denef V.J."/>
            <person name="McMahon K.D."/>
            <person name="Konstantinidis K.T."/>
            <person name="Eloe-Fadrosh E.A."/>
            <person name="Kyrpides N.C."/>
            <person name="Woyke T."/>
        </authorList>
    </citation>
    <scope>NUCLEOTIDE SEQUENCE</scope>
    <source>
        <strain evidence="1">GVMAG-M-3300023174-124</strain>
    </source>
</reference>
<name>A0A6C0D4L1_9ZZZZ</name>
<dbReference type="EMBL" id="MN739540">
    <property type="protein sequence ID" value="QHT11976.1"/>
    <property type="molecule type" value="Genomic_DNA"/>
</dbReference>
<proteinExistence type="predicted"/>